<evidence type="ECO:0000256" key="4">
    <source>
        <dbReference type="ARBA" id="ARBA00022771"/>
    </source>
</evidence>
<dbReference type="Gene3D" id="3.30.40.10">
    <property type="entry name" value="Zinc/RING finger domain, C3HC4 (zinc finger)"/>
    <property type="match status" value="1"/>
</dbReference>
<evidence type="ECO:0000313" key="9">
    <source>
        <dbReference type="EMBL" id="KAK3090855.1"/>
    </source>
</evidence>
<evidence type="ECO:0000256" key="1">
    <source>
        <dbReference type="ARBA" id="ARBA00006672"/>
    </source>
</evidence>
<accession>A0AA88XZ42</accession>
<dbReference type="GO" id="GO:0061630">
    <property type="term" value="F:ubiquitin protein ligase activity"/>
    <property type="evidence" value="ECO:0007669"/>
    <property type="project" value="TreeGrafter"/>
</dbReference>
<dbReference type="GO" id="GO:0043066">
    <property type="term" value="P:negative regulation of apoptotic process"/>
    <property type="evidence" value="ECO:0007669"/>
    <property type="project" value="TreeGrafter"/>
</dbReference>
<dbReference type="SMART" id="SM00238">
    <property type="entry name" value="BIR"/>
    <property type="match status" value="2"/>
</dbReference>
<keyword evidence="10" id="KW-1185">Reference proteome</keyword>
<dbReference type="GO" id="GO:0051726">
    <property type="term" value="P:regulation of cell cycle"/>
    <property type="evidence" value="ECO:0007669"/>
    <property type="project" value="TreeGrafter"/>
</dbReference>
<dbReference type="PROSITE" id="PS50089">
    <property type="entry name" value="ZF_RING_2"/>
    <property type="match status" value="1"/>
</dbReference>
<dbReference type="Proteomes" id="UP001186944">
    <property type="component" value="Unassembled WGS sequence"/>
</dbReference>
<evidence type="ECO:0000256" key="3">
    <source>
        <dbReference type="ARBA" id="ARBA00022723"/>
    </source>
</evidence>
<evidence type="ECO:0000259" key="8">
    <source>
        <dbReference type="PROSITE" id="PS50089"/>
    </source>
</evidence>
<dbReference type="GO" id="GO:0008270">
    <property type="term" value="F:zinc ion binding"/>
    <property type="evidence" value="ECO:0007669"/>
    <property type="project" value="UniProtKB-KW"/>
</dbReference>
<gene>
    <name evidence="9" type="ORF">FSP39_015260</name>
</gene>
<dbReference type="GO" id="GO:0005737">
    <property type="term" value="C:cytoplasm"/>
    <property type="evidence" value="ECO:0007669"/>
    <property type="project" value="TreeGrafter"/>
</dbReference>
<dbReference type="InterPro" id="IPR001841">
    <property type="entry name" value="Znf_RING"/>
</dbReference>
<evidence type="ECO:0000256" key="7">
    <source>
        <dbReference type="SAM" id="MobiDB-lite"/>
    </source>
</evidence>
<name>A0AA88XZ42_PINIB</name>
<evidence type="ECO:0000256" key="5">
    <source>
        <dbReference type="ARBA" id="ARBA00022833"/>
    </source>
</evidence>
<dbReference type="GO" id="GO:0031398">
    <property type="term" value="P:positive regulation of protein ubiquitination"/>
    <property type="evidence" value="ECO:0007669"/>
    <property type="project" value="TreeGrafter"/>
</dbReference>
<evidence type="ECO:0000313" key="10">
    <source>
        <dbReference type="Proteomes" id="UP001186944"/>
    </source>
</evidence>
<evidence type="ECO:0000256" key="6">
    <source>
        <dbReference type="PROSITE-ProRule" id="PRU00175"/>
    </source>
</evidence>
<dbReference type="InterPro" id="IPR050784">
    <property type="entry name" value="IAP"/>
</dbReference>
<dbReference type="Pfam" id="PF13920">
    <property type="entry name" value="zf-C3HC4_3"/>
    <property type="match status" value="1"/>
</dbReference>
<dbReference type="EMBL" id="VSWD01000010">
    <property type="protein sequence ID" value="KAK3090855.1"/>
    <property type="molecule type" value="Genomic_DNA"/>
</dbReference>
<sequence length="406" mass="45814">MRNELIRLSTFSSFLTTSTVSLLRLASSGFRYMGPGDQLECVFCLQTFQDWKDEHTLLQRHWIASPNCISKEKSAPKIESDLSETDRELQSPISEFGESYNKPEGGHVEQTASICTYSGQPRFPKYAIFSVRLSTYRNWVLLQSPELMSQAGFYFTGCEDMVRCFYCGGGLSNWEAEDDPWVEHAHWFPNCAFLKQNKGSDFIQNIRELVQSQESQQVSETQSQTAAGDSDHSKETEDTIDSPAVQSIREMGYNIETVQQAIAEWSKESTNKPTASDLMNVIMDMEELTVSSCADQNLTGNDCAEQKFPVSRCMDQIQVSQKSSDSVRLKKLESISDDDNGDLQSIREENRKLKDLTMCKICMENDINIVFLPCGHLASCSECAPAMRRCPVCRGHVKGTVRTFLT</sequence>
<reference evidence="9" key="1">
    <citation type="submission" date="2019-08" db="EMBL/GenBank/DDBJ databases">
        <title>The improved chromosome-level genome for the pearl oyster Pinctada fucata martensii using PacBio sequencing and Hi-C.</title>
        <authorList>
            <person name="Zheng Z."/>
        </authorList>
    </citation>
    <scope>NUCLEOTIDE SEQUENCE</scope>
    <source>
        <strain evidence="9">ZZ-2019</strain>
        <tissue evidence="9">Adductor muscle</tissue>
    </source>
</reference>
<dbReference type="SMART" id="SM00184">
    <property type="entry name" value="RING"/>
    <property type="match status" value="1"/>
</dbReference>
<organism evidence="9 10">
    <name type="scientific">Pinctada imbricata</name>
    <name type="common">Atlantic pearl-oyster</name>
    <name type="synonym">Pinctada martensii</name>
    <dbReference type="NCBI Taxonomy" id="66713"/>
    <lineage>
        <taxon>Eukaryota</taxon>
        <taxon>Metazoa</taxon>
        <taxon>Spiralia</taxon>
        <taxon>Lophotrochozoa</taxon>
        <taxon>Mollusca</taxon>
        <taxon>Bivalvia</taxon>
        <taxon>Autobranchia</taxon>
        <taxon>Pteriomorphia</taxon>
        <taxon>Pterioida</taxon>
        <taxon>Pterioidea</taxon>
        <taxon>Pteriidae</taxon>
        <taxon>Pinctada</taxon>
    </lineage>
</organism>
<evidence type="ECO:0000256" key="2">
    <source>
        <dbReference type="ARBA" id="ARBA00022703"/>
    </source>
</evidence>
<dbReference type="PANTHER" id="PTHR10044">
    <property type="entry name" value="INHIBITOR OF APOPTOSIS"/>
    <property type="match status" value="1"/>
</dbReference>
<dbReference type="PANTHER" id="PTHR10044:SF139">
    <property type="entry name" value="DEATH-ASSOCIATED INHIBITOR OF APOPTOSIS 2"/>
    <property type="match status" value="1"/>
</dbReference>
<keyword evidence="3" id="KW-0479">Metal-binding</keyword>
<protein>
    <recommendedName>
        <fullName evidence="8">RING-type domain-containing protein</fullName>
    </recommendedName>
</protein>
<dbReference type="AlphaFoldDB" id="A0AA88XZ42"/>
<dbReference type="InterPro" id="IPR013083">
    <property type="entry name" value="Znf_RING/FYVE/PHD"/>
</dbReference>
<dbReference type="FunFam" id="3.30.40.10:FF:000184">
    <property type="entry name" value="Baculoviral IAP repeat containing 2"/>
    <property type="match status" value="1"/>
</dbReference>
<comment type="caution">
    <text evidence="9">The sequence shown here is derived from an EMBL/GenBank/DDBJ whole genome shotgun (WGS) entry which is preliminary data.</text>
</comment>
<feature type="domain" description="RING-type" evidence="8">
    <location>
        <begin position="359"/>
        <end position="394"/>
    </location>
</feature>
<dbReference type="GO" id="GO:0006915">
    <property type="term" value="P:apoptotic process"/>
    <property type="evidence" value="ECO:0007669"/>
    <property type="project" value="UniProtKB-KW"/>
</dbReference>
<dbReference type="GO" id="GO:0043027">
    <property type="term" value="F:cysteine-type endopeptidase inhibitor activity involved in apoptotic process"/>
    <property type="evidence" value="ECO:0007669"/>
    <property type="project" value="TreeGrafter"/>
</dbReference>
<keyword evidence="4 6" id="KW-0863">Zinc-finger</keyword>
<comment type="similarity">
    <text evidence="1">Belongs to the IAP family.</text>
</comment>
<keyword evidence="5" id="KW-0862">Zinc</keyword>
<dbReference type="SUPFAM" id="SSF57924">
    <property type="entry name" value="Inhibitor of apoptosis (IAP) repeat"/>
    <property type="match status" value="2"/>
</dbReference>
<dbReference type="GO" id="GO:0005634">
    <property type="term" value="C:nucleus"/>
    <property type="evidence" value="ECO:0007669"/>
    <property type="project" value="TreeGrafter"/>
</dbReference>
<dbReference type="CDD" id="cd16713">
    <property type="entry name" value="RING-HC_BIRC2_3_7"/>
    <property type="match status" value="1"/>
</dbReference>
<dbReference type="Pfam" id="PF00653">
    <property type="entry name" value="BIR"/>
    <property type="match status" value="2"/>
</dbReference>
<dbReference type="FunFam" id="1.10.1170.10:FF:000002">
    <property type="entry name" value="Baculoviral IAP repeat containing 7"/>
    <property type="match status" value="1"/>
</dbReference>
<dbReference type="FunFam" id="1.10.1170.10:FF:000003">
    <property type="entry name" value="E3 ubiquitin-protein ligase XIAP"/>
    <property type="match status" value="1"/>
</dbReference>
<dbReference type="CDD" id="cd00022">
    <property type="entry name" value="BIR"/>
    <property type="match status" value="1"/>
</dbReference>
<dbReference type="Gene3D" id="1.10.1170.10">
    <property type="entry name" value="Inhibitor Of Apoptosis Protein (2mihbC-IAP-1), Chain A"/>
    <property type="match status" value="2"/>
</dbReference>
<dbReference type="InterPro" id="IPR001370">
    <property type="entry name" value="BIR_rpt"/>
</dbReference>
<keyword evidence="2" id="KW-0053">Apoptosis</keyword>
<feature type="region of interest" description="Disordered" evidence="7">
    <location>
        <begin position="213"/>
        <end position="245"/>
    </location>
</feature>
<feature type="compositionally biased region" description="Low complexity" evidence="7">
    <location>
        <begin position="213"/>
        <end position="225"/>
    </location>
</feature>
<dbReference type="PROSITE" id="PS50143">
    <property type="entry name" value="BIR_REPEAT_2"/>
    <property type="match status" value="2"/>
</dbReference>
<proteinExistence type="inferred from homology"/>